<sequence length="441" mass="45532">MASASLIADTAPRTDVPPRAAILIPQAIQHALVMYAGVVTVPLLIGRGLGLTPEQIVQLVDVSLLTSGIATLIQSLGLGNVGARLPLVQGTSFGCAMPLLQIAKVTDIPTMFGAALGAGLVAWLLAPLLGRMMRLLPEVANGCVIVAIGLMLVPIAGNWLGGGAQLDAAHFAAPGAIALGLATAVITMLLYVGARRSFASVAILAGMIIGCVLAILTGQQDIRHVVQAPLFDLPPLLPFGRPQFHLVPILIMSFAMSVLLSETMGNCVAVARLMDVPLTETLLARAFRADGLATALGVMFGGFPYNAFTQNTALVAMSSVRSRFIVAGAGAVLVVLGFCPRLGAWVATIPACVLGGAALVMFGTIMVAGLREIAHHDLSSRRNATLTAAGLIAAALPTACPRLFANLAPQARIFLDNGLVLCALVLITLHLILPRDAARGD</sequence>
<dbReference type="GO" id="GO:0005886">
    <property type="term" value="C:plasma membrane"/>
    <property type="evidence" value="ECO:0007669"/>
    <property type="project" value="TreeGrafter"/>
</dbReference>
<feature type="transmembrane region" description="Helical" evidence="7">
    <location>
        <begin position="198"/>
        <end position="216"/>
    </location>
</feature>
<name>A0A850NIM0_9PROT</name>
<keyword evidence="6 7" id="KW-0472">Membrane</keyword>
<keyword evidence="4 7" id="KW-0812">Transmembrane</keyword>
<keyword evidence="3" id="KW-0813">Transport</keyword>
<dbReference type="Proteomes" id="UP000565205">
    <property type="component" value="Unassembled WGS sequence"/>
</dbReference>
<keyword evidence="10" id="KW-1185">Reference proteome</keyword>
<evidence type="ECO:0000256" key="1">
    <source>
        <dbReference type="ARBA" id="ARBA00004141"/>
    </source>
</evidence>
<feature type="transmembrane region" description="Helical" evidence="7">
    <location>
        <begin position="320"/>
        <end position="338"/>
    </location>
</feature>
<evidence type="ECO:0000256" key="5">
    <source>
        <dbReference type="ARBA" id="ARBA00022989"/>
    </source>
</evidence>
<protein>
    <submittedName>
        <fullName evidence="8">NCS2 family nucleobase:cation symporter-2</fullName>
    </submittedName>
    <submittedName>
        <fullName evidence="9">Purine/pyrimidine permease</fullName>
    </submittedName>
</protein>
<comment type="subcellular location">
    <subcellularLocation>
        <location evidence="1">Membrane</location>
        <topology evidence="1">Multi-pass membrane protein</topology>
    </subcellularLocation>
</comment>
<reference evidence="8 10" key="2">
    <citation type="submission" date="2020-08" db="EMBL/GenBank/DDBJ databases">
        <title>Genomic Encyclopedia of Type Strains, Phase III (KMG-III): the genomes of soil and plant-associated and newly described type strains.</title>
        <authorList>
            <person name="Whitman W."/>
        </authorList>
    </citation>
    <scope>NUCLEOTIDE SEQUENCE [LARGE SCALE GENOMIC DNA]</scope>
    <source>
        <strain evidence="8 10">CECT 8088</strain>
    </source>
</reference>
<reference evidence="9 11" key="1">
    <citation type="submission" date="2020-06" db="EMBL/GenBank/DDBJ databases">
        <title>Description of novel acetic acid bacteria.</title>
        <authorList>
            <person name="Sombolestani A."/>
        </authorList>
    </citation>
    <scope>NUCLEOTIDE SEQUENCE [LARGE SCALE GENOMIC DNA]</scope>
    <source>
        <strain evidence="9 11">LMG 26838</strain>
    </source>
</reference>
<dbReference type="NCBIfam" id="NF037981">
    <property type="entry name" value="NCS2_1"/>
    <property type="match status" value="1"/>
</dbReference>
<feature type="transmembrane region" description="Helical" evidence="7">
    <location>
        <begin position="56"/>
        <end position="77"/>
    </location>
</feature>
<dbReference type="PANTHER" id="PTHR42810:SF4">
    <property type="entry name" value="URIC ACID TRANSPORTER UACT"/>
    <property type="match status" value="1"/>
</dbReference>
<evidence type="ECO:0000256" key="4">
    <source>
        <dbReference type="ARBA" id="ARBA00022692"/>
    </source>
</evidence>
<evidence type="ECO:0000313" key="11">
    <source>
        <dbReference type="Proteomes" id="UP000565205"/>
    </source>
</evidence>
<dbReference type="EMBL" id="JABXXQ010000040">
    <property type="protein sequence ID" value="NVN29483.1"/>
    <property type="molecule type" value="Genomic_DNA"/>
</dbReference>
<feature type="transmembrane region" description="Helical" evidence="7">
    <location>
        <begin position="246"/>
        <end position="271"/>
    </location>
</feature>
<evidence type="ECO:0000313" key="8">
    <source>
        <dbReference type="EMBL" id="MBB3173922.1"/>
    </source>
</evidence>
<feature type="transmembrane region" description="Helical" evidence="7">
    <location>
        <begin position="20"/>
        <end position="44"/>
    </location>
</feature>
<dbReference type="RefSeq" id="WP_176622198.1">
    <property type="nucleotide sequence ID" value="NZ_JABXXQ010000040.1"/>
</dbReference>
<gene>
    <name evidence="8" type="ORF">FHR90_001754</name>
    <name evidence="9" type="ORF">HUK83_03920</name>
</gene>
<feature type="transmembrane region" description="Helical" evidence="7">
    <location>
        <begin position="411"/>
        <end position="433"/>
    </location>
</feature>
<evidence type="ECO:0000313" key="10">
    <source>
        <dbReference type="Proteomes" id="UP000557688"/>
    </source>
</evidence>
<evidence type="ECO:0000256" key="2">
    <source>
        <dbReference type="ARBA" id="ARBA00008821"/>
    </source>
</evidence>
<feature type="transmembrane region" description="Helical" evidence="7">
    <location>
        <begin position="383"/>
        <end position="405"/>
    </location>
</feature>
<feature type="transmembrane region" description="Helical" evidence="7">
    <location>
        <begin position="112"/>
        <end position="133"/>
    </location>
</feature>
<dbReference type="EMBL" id="JACHXV010000005">
    <property type="protein sequence ID" value="MBB3173922.1"/>
    <property type="molecule type" value="Genomic_DNA"/>
</dbReference>
<dbReference type="InterPro" id="IPR006043">
    <property type="entry name" value="NCS2"/>
</dbReference>
<evidence type="ECO:0000256" key="7">
    <source>
        <dbReference type="SAM" id="Phobius"/>
    </source>
</evidence>
<feature type="transmembrane region" description="Helical" evidence="7">
    <location>
        <begin position="344"/>
        <end position="371"/>
    </location>
</feature>
<feature type="transmembrane region" description="Helical" evidence="7">
    <location>
        <begin position="139"/>
        <end position="159"/>
    </location>
</feature>
<comment type="similarity">
    <text evidence="2">Belongs to the nucleobase:cation symporter-2 (NCS2) (TC 2.A.40) family.</text>
</comment>
<dbReference type="Proteomes" id="UP000557688">
    <property type="component" value="Unassembled WGS sequence"/>
</dbReference>
<evidence type="ECO:0000256" key="6">
    <source>
        <dbReference type="ARBA" id="ARBA00023136"/>
    </source>
</evidence>
<comment type="caution">
    <text evidence="9">The sequence shown here is derived from an EMBL/GenBank/DDBJ whole genome shotgun (WGS) entry which is preliminary data.</text>
</comment>
<feature type="transmembrane region" description="Helical" evidence="7">
    <location>
        <begin position="291"/>
        <end position="308"/>
    </location>
</feature>
<evidence type="ECO:0000256" key="3">
    <source>
        <dbReference type="ARBA" id="ARBA00022448"/>
    </source>
</evidence>
<proteinExistence type="inferred from homology"/>
<dbReference type="AlphaFoldDB" id="A0A850NIM0"/>
<dbReference type="PANTHER" id="PTHR42810">
    <property type="entry name" value="PURINE PERMEASE C1399.01C-RELATED"/>
    <property type="match status" value="1"/>
</dbReference>
<dbReference type="Pfam" id="PF00860">
    <property type="entry name" value="Xan_ur_permease"/>
    <property type="match status" value="1"/>
</dbReference>
<organism evidence="9 11">
    <name type="scientific">Endobacter medicaginis</name>
    <dbReference type="NCBI Taxonomy" id="1181271"/>
    <lineage>
        <taxon>Bacteria</taxon>
        <taxon>Pseudomonadati</taxon>
        <taxon>Pseudomonadota</taxon>
        <taxon>Alphaproteobacteria</taxon>
        <taxon>Acetobacterales</taxon>
        <taxon>Acetobacteraceae</taxon>
        <taxon>Endobacter</taxon>
    </lineage>
</organism>
<accession>A0A850NIM0</accession>
<feature type="transmembrane region" description="Helical" evidence="7">
    <location>
        <begin position="171"/>
        <end position="192"/>
    </location>
</feature>
<keyword evidence="5 7" id="KW-1133">Transmembrane helix</keyword>
<dbReference type="GO" id="GO:0042907">
    <property type="term" value="F:xanthine transmembrane transporter activity"/>
    <property type="evidence" value="ECO:0007669"/>
    <property type="project" value="TreeGrafter"/>
</dbReference>
<evidence type="ECO:0000313" key="9">
    <source>
        <dbReference type="EMBL" id="NVN29483.1"/>
    </source>
</evidence>